<proteinExistence type="predicted"/>
<dbReference type="PANTHER" id="PTHR43280:SF32">
    <property type="entry name" value="TRANSCRIPTIONAL REGULATORY PROTEIN"/>
    <property type="match status" value="1"/>
</dbReference>
<dbReference type="Proteomes" id="UP000237640">
    <property type="component" value="Unassembled WGS sequence"/>
</dbReference>
<protein>
    <submittedName>
        <fullName evidence="5">AraC-like DNA-binding protein</fullName>
    </submittedName>
</protein>
<accession>A0A2T0MCZ3</accession>
<dbReference type="SMART" id="SM00342">
    <property type="entry name" value="HTH_ARAC"/>
    <property type="match status" value="1"/>
</dbReference>
<feature type="domain" description="HTH araC/xylS-type" evidence="4">
    <location>
        <begin position="199"/>
        <end position="297"/>
    </location>
</feature>
<evidence type="ECO:0000256" key="2">
    <source>
        <dbReference type="ARBA" id="ARBA00023125"/>
    </source>
</evidence>
<keyword evidence="2 5" id="KW-0238">DNA-binding</keyword>
<evidence type="ECO:0000259" key="4">
    <source>
        <dbReference type="PROSITE" id="PS01124"/>
    </source>
</evidence>
<organism evidence="5 6">
    <name type="scientific">Flagellimonas meridianipacifica</name>
    <dbReference type="NCBI Taxonomy" id="1080225"/>
    <lineage>
        <taxon>Bacteria</taxon>
        <taxon>Pseudomonadati</taxon>
        <taxon>Bacteroidota</taxon>
        <taxon>Flavobacteriia</taxon>
        <taxon>Flavobacteriales</taxon>
        <taxon>Flavobacteriaceae</taxon>
        <taxon>Flagellimonas</taxon>
    </lineage>
</organism>
<dbReference type="GO" id="GO:0043565">
    <property type="term" value="F:sequence-specific DNA binding"/>
    <property type="evidence" value="ECO:0007669"/>
    <property type="project" value="InterPro"/>
</dbReference>
<dbReference type="SUPFAM" id="SSF46689">
    <property type="entry name" value="Homeodomain-like"/>
    <property type="match status" value="1"/>
</dbReference>
<sequence>MNKEVAIFKDIPTLLKGLKLPPPKNPYFQIHRFEDAPDSQLNETAIFRSNTYVMALMTKGEAHYKIGLRDYEMKKGSLYFLGPKHLRYYRREQKWKGYVCIFTNDFTTQSRLPNNYSDYTFYHLDASQKLQLDDEKMFHFQELMETLLNCFETNRTNLCWHYLQVILIEAEALHRKEHESQEERPEALIVIKFNELLERHFYDIVTGKAEEIFSVNDFADKLFVHPNYLSNTLKKLTGETAGQIIKKRVVLEAKSLLLTTGMSVSQTAYSLKFNDTSYFTKFFKGAVGLTPKQYQAQNRA</sequence>
<name>A0A2T0MCZ3_9FLAO</name>
<dbReference type="AlphaFoldDB" id="A0A2T0MCZ3"/>
<evidence type="ECO:0000313" key="6">
    <source>
        <dbReference type="Proteomes" id="UP000237640"/>
    </source>
</evidence>
<dbReference type="PROSITE" id="PS01124">
    <property type="entry name" value="HTH_ARAC_FAMILY_2"/>
    <property type="match status" value="1"/>
</dbReference>
<dbReference type="SUPFAM" id="SSF51215">
    <property type="entry name" value="Regulatory protein AraC"/>
    <property type="match status" value="1"/>
</dbReference>
<keyword evidence="3" id="KW-0804">Transcription</keyword>
<dbReference type="GO" id="GO:0003700">
    <property type="term" value="F:DNA-binding transcription factor activity"/>
    <property type="evidence" value="ECO:0007669"/>
    <property type="project" value="InterPro"/>
</dbReference>
<evidence type="ECO:0000256" key="3">
    <source>
        <dbReference type="ARBA" id="ARBA00023163"/>
    </source>
</evidence>
<reference evidence="5 6" key="1">
    <citation type="submission" date="2018-03" db="EMBL/GenBank/DDBJ databases">
        <title>Genomic Encyclopedia of Archaeal and Bacterial Type Strains, Phase II (KMG-II): from individual species to whole genera.</title>
        <authorList>
            <person name="Goeker M."/>
        </authorList>
    </citation>
    <scope>NUCLEOTIDE SEQUENCE [LARGE SCALE GENOMIC DNA]</scope>
    <source>
        <strain evidence="5 6">DSM 25027</strain>
    </source>
</reference>
<dbReference type="Gene3D" id="1.10.10.60">
    <property type="entry name" value="Homeodomain-like"/>
    <property type="match status" value="1"/>
</dbReference>
<keyword evidence="6" id="KW-1185">Reference proteome</keyword>
<evidence type="ECO:0000256" key="1">
    <source>
        <dbReference type="ARBA" id="ARBA00023015"/>
    </source>
</evidence>
<gene>
    <name evidence="5" type="ORF">CLV81_3780</name>
</gene>
<comment type="caution">
    <text evidence="5">The sequence shown here is derived from an EMBL/GenBank/DDBJ whole genome shotgun (WGS) entry which is preliminary data.</text>
</comment>
<dbReference type="PANTHER" id="PTHR43280">
    <property type="entry name" value="ARAC-FAMILY TRANSCRIPTIONAL REGULATOR"/>
    <property type="match status" value="1"/>
</dbReference>
<keyword evidence="1" id="KW-0805">Transcription regulation</keyword>
<dbReference type="Pfam" id="PF12833">
    <property type="entry name" value="HTH_18"/>
    <property type="match status" value="1"/>
</dbReference>
<dbReference type="EMBL" id="PVYX01000002">
    <property type="protein sequence ID" value="PRX55371.1"/>
    <property type="molecule type" value="Genomic_DNA"/>
</dbReference>
<dbReference type="InterPro" id="IPR037923">
    <property type="entry name" value="HTH-like"/>
</dbReference>
<dbReference type="InterPro" id="IPR009057">
    <property type="entry name" value="Homeodomain-like_sf"/>
</dbReference>
<dbReference type="OrthoDB" id="2585681at2"/>
<evidence type="ECO:0000313" key="5">
    <source>
        <dbReference type="EMBL" id="PRX55371.1"/>
    </source>
</evidence>
<dbReference type="InterPro" id="IPR018060">
    <property type="entry name" value="HTH_AraC"/>
</dbReference>
<dbReference type="RefSeq" id="WP_106147178.1">
    <property type="nucleotide sequence ID" value="NZ_PVYX01000002.1"/>
</dbReference>